<sequence length="185" mass="20524">MAEKQVSEEAQWFLRNLQKLQDDFAENIGAQIVTTDKKGTLVTKMSGAQRVCQIIQGTENGKKQCTLCYENALSLVKSQKESALMPCYAGFASLWVPIKVKGEIVGSITGCGGRFEKGESREELREQYSKLADDLGVTDKEDFLKAAIDEIEPVTEEEIKKRAERLAKLVGILAEETALEEVFGE</sequence>
<dbReference type="Pfam" id="PF10114">
    <property type="entry name" value="PocR"/>
    <property type="match status" value="1"/>
</dbReference>
<evidence type="ECO:0000259" key="1">
    <source>
        <dbReference type="Pfam" id="PF10114"/>
    </source>
</evidence>
<protein>
    <recommendedName>
        <fullName evidence="1">PocR domain-containing protein</fullName>
    </recommendedName>
</protein>
<organism evidence="2 3">
    <name type="scientific">Candidatus Portnoybacteria bacterium CG23_combo_of_CG06-09_8_20_14_all_37_13</name>
    <dbReference type="NCBI Taxonomy" id="1974819"/>
    <lineage>
        <taxon>Bacteria</taxon>
        <taxon>Candidatus Portnoyibacteriota</taxon>
    </lineage>
</organism>
<evidence type="ECO:0000313" key="3">
    <source>
        <dbReference type="Proteomes" id="UP000231480"/>
    </source>
</evidence>
<dbReference type="Proteomes" id="UP000231480">
    <property type="component" value="Unassembled WGS sequence"/>
</dbReference>
<proteinExistence type="predicted"/>
<evidence type="ECO:0000313" key="2">
    <source>
        <dbReference type="EMBL" id="PIP17048.1"/>
    </source>
</evidence>
<name>A0A2G9YCT9_9BACT</name>
<reference evidence="2 3" key="1">
    <citation type="submission" date="2017-09" db="EMBL/GenBank/DDBJ databases">
        <title>Depth-based differentiation of microbial function through sediment-hosted aquifers and enrichment of novel symbionts in the deep terrestrial subsurface.</title>
        <authorList>
            <person name="Probst A.J."/>
            <person name="Ladd B."/>
            <person name="Jarett J.K."/>
            <person name="Geller-Mcgrath D.E."/>
            <person name="Sieber C.M."/>
            <person name="Emerson J.B."/>
            <person name="Anantharaman K."/>
            <person name="Thomas B.C."/>
            <person name="Malmstrom R."/>
            <person name="Stieglmeier M."/>
            <person name="Klingl A."/>
            <person name="Woyke T."/>
            <person name="Ryan C.M."/>
            <person name="Banfield J.F."/>
        </authorList>
    </citation>
    <scope>NUCLEOTIDE SEQUENCE [LARGE SCALE GENOMIC DNA]</scope>
    <source>
        <strain evidence="2">CG23_combo_of_CG06-09_8_20_14_all_37_13</strain>
    </source>
</reference>
<comment type="caution">
    <text evidence="2">The sequence shown here is derived from an EMBL/GenBank/DDBJ whole genome shotgun (WGS) entry which is preliminary data.</text>
</comment>
<dbReference type="EMBL" id="PCRH01000045">
    <property type="protein sequence ID" value="PIP17048.1"/>
    <property type="molecule type" value="Genomic_DNA"/>
</dbReference>
<gene>
    <name evidence="2" type="ORF">COX44_01990</name>
</gene>
<dbReference type="AlphaFoldDB" id="A0A2G9YCT9"/>
<accession>A0A2G9YCT9</accession>
<feature type="domain" description="PocR" evidence="1">
    <location>
        <begin position="15"/>
        <end position="176"/>
    </location>
</feature>
<dbReference type="InterPro" id="IPR018771">
    <property type="entry name" value="PocR_dom"/>
</dbReference>